<comment type="similarity">
    <text evidence="1">Belongs to the RutC family.</text>
</comment>
<dbReference type="Proteomes" id="UP000311382">
    <property type="component" value="Unassembled WGS sequence"/>
</dbReference>
<dbReference type="FunFam" id="3.30.1330.40:FF:000001">
    <property type="entry name" value="L-PSP family endoribonuclease"/>
    <property type="match status" value="1"/>
</dbReference>
<dbReference type="Gene3D" id="3.30.1330.40">
    <property type="entry name" value="RutC-like"/>
    <property type="match status" value="1"/>
</dbReference>
<dbReference type="AlphaFoldDB" id="A0A5C5G0A8"/>
<keyword evidence="3" id="KW-1185">Reference proteome</keyword>
<dbReference type="GO" id="GO:0005739">
    <property type="term" value="C:mitochondrion"/>
    <property type="evidence" value="ECO:0007669"/>
    <property type="project" value="TreeGrafter"/>
</dbReference>
<dbReference type="GO" id="GO:0019239">
    <property type="term" value="F:deaminase activity"/>
    <property type="evidence" value="ECO:0007669"/>
    <property type="project" value="TreeGrafter"/>
</dbReference>
<dbReference type="CDD" id="cd00448">
    <property type="entry name" value="YjgF_YER057c_UK114_family"/>
    <property type="match status" value="1"/>
</dbReference>
<gene>
    <name evidence="2" type="ORF">DMC30DRAFT_415643</name>
</gene>
<dbReference type="OrthoDB" id="309640at2759"/>
<name>A0A5C5G0A8_9BASI</name>
<dbReference type="InterPro" id="IPR006175">
    <property type="entry name" value="YjgF/YER057c/UK114"/>
</dbReference>
<dbReference type="GO" id="GO:0005829">
    <property type="term" value="C:cytosol"/>
    <property type="evidence" value="ECO:0007669"/>
    <property type="project" value="TreeGrafter"/>
</dbReference>
<dbReference type="STRING" id="5288.A0A5C5G0A8"/>
<dbReference type="PANTHER" id="PTHR11803:SF42">
    <property type="entry name" value="MMF1"/>
    <property type="match status" value="1"/>
</dbReference>
<evidence type="ECO:0000256" key="1">
    <source>
        <dbReference type="ARBA" id="ARBA00010552"/>
    </source>
</evidence>
<evidence type="ECO:0000313" key="2">
    <source>
        <dbReference type="EMBL" id="TNY21889.1"/>
    </source>
</evidence>
<dbReference type="PANTHER" id="PTHR11803">
    <property type="entry name" value="2-IMINOBUTANOATE/2-IMINOPROPANOATE DEAMINASE RIDA"/>
    <property type="match status" value="1"/>
</dbReference>
<sequence length="134" mass="14097">MSAVTTHNAESPGPFLTQAVLAPPGSTLYVSGQCAVDPKTGKCVEGTVADRTTQVLKNLAEVLKAGGMDLGDVVMVNVYLTNHAEDMEPMNEAYMRAFEGFSSPMPARTCVGVSHLPLDTDVEISCVAVKRPAA</sequence>
<comment type="caution">
    <text evidence="2">The sequence shown here is derived from an EMBL/GenBank/DDBJ whole genome shotgun (WGS) entry which is preliminary data.</text>
</comment>
<dbReference type="SUPFAM" id="SSF55298">
    <property type="entry name" value="YjgF-like"/>
    <property type="match status" value="1"/>
</dbReference>
<dbReference type="InterPro" id="IPR035959">
    <property type="entry name" value="RutC-like_sf"/>
</dbReference>
<dbReference type="Pfam" id="PF01042">
    <property type="entry name" value="Ribonuc_L-PSP"/>
    <property type="match status" value="1"/>
</dbReference>
<protein>
    <submittedName>
        <fullName evidence="2">Endoribonuclease L-PSP/chorismate mutase-like protein</fullName>
    </submittedName>
</protein>
<dbReference type="EMBL" id="SOZI01000035">
    <property type="protein sequence ID" value="TNY21889.1"/>
    <property type="molecule type" value="Genomic_DNA"/>
</dbReference>
<evidence type="ECO:0000313" key="3">
    <source>
        <dbReference type="Proteomes" id="UP000311382"/>
    </source>
</evidence>
<organism evidence="2 3">
    <name type="scientific">Rhodotorula diobovata</name>
    <dbReference type="NCBI Taxonomy" id="5288"/>
    <lineage>
        <taxon>Eukaryota</taxon>
        <taxon>Fungi</taxon>
        <taxon>Dikarya</taxon>
        <taxon>Basidiomycota</taxon>
        <taxon>Pucciniomycotina</taxon>
        <taxon>Microbotryomycetes</taxon>
        <taxon>Sporidiobolales</taxon>
        <taxon>Sporidiobolaceae</taxon>
        <taxon>Rhodotorula</taxon>
    </lineage>
</organism>
<proteinExistence type="inferred from homology"/>
<reference evidence="2 3" key="1">
    <citation type="submission" date="2019-03" db="EMBL/GenBank/DDBJ databases">
        <title>Rhodosporidium diobovatum UCD-FST 08-225 genome sequencing, assembly, and annotation.</title>
        <authorList>
            <person name="Fakankun I.U."/>
            <person name="Fristensky B."/>
            <person name="Levin D.B."/>
        </authorList>
    </citation>
    <scope>NUCLEOTIDE SEQUENCE [LARGE SCALE GENOMIC DNA]</scope>
    <source>
        <strain evidence="2 3">UCD-FST 08-225</strain>
    </source>
</reference>
<accession>A0A5C5G0A8</accession>